<reference evidence="7" key="2">
    <citation type="submission" date="2017-05" db="UniProtKB">
        <authorList>
            <consortium name="EnsemblMetazoa"/>
        </authorList>
    </citation>
    <scope>IDENTIFICATION</scope>
</reference>
<organism evidence="7">
    <name type="scientific">Amphimedon queenslandica</name>
    <name type="common">Sponge</name>
    <dbReference type="NCBI Taxonomy" id="400682"/>
    <lineage>
        <taxon>Eukaryota</taxon>
        <taxon>Metazoa</taxon>
        <taxon>Porifera</taxon>
        <taxon>Demospongiae</taxon>
        <taxon>Heteroscleromorpha</taxon>
        <taxon>Haplosclerida</taxon>
        <taxon>Niphatidae</taxon>
        <taxon>Amphimedon</taxon>
    </lineage>
</organism>
<dbReference type="EnsemblMetazoa" id="Aqu2.1.44060_001">
    <property type="protein sequence ID" value="Aqu2.1.44060_001"/>
    <property type="gene ID" value="Aqu2.1.44060"/>
</dbReference>
<evidence type="ECO:0000256" key="1">
    <source>
        <dbReference type="ARBA" id="ARBA00022729"/>
    </source>
</evidence>
<dbReference type="PANTHER" id="PTHR45656">
    <property type="entry name" value="PROTEIN CBR-CLEC-78"/>
    <property type="match status" value="1"/>
</dbReference>
<keyword evidence="1 5" id="KW-0732">Signal</keyword>
<dbReference type="CDD" id="cd00033">
    <property type="entry name" value="CCP"/>
    <property type="match status" value="6"/>
</dbReference>
<feature type="domain" description="Sushi" evidence="6">
    <location>
        <begin position="258"/>
        <end position="314"/>
    </location>
</feature>
<keyword evidence="8" id="KW-1185">Reference proteome</keyword>
<dbReference type="InterPro" id="IPR035976">
    <property type="entry name" value="Sushi/SCR/CCP_sf"/>
</dbReference>
<feature type="signal peptide" evidence="5">
    <location>
        <begin position="1"/>
        <end position="19"/>
    </location>
</feature>
<evidence type="ECO:0000256" key="4">
    <source>
        <dbReference type="PROSITE-ProRule" id="PRU00302"/>
    </source>
</evidence>
<evidence type="ECO:0000313" key="8">
    <source>
        <dbReference type="Proteomes" id="UP000007879"/>
    </source>
</evidence>
<dbReference type="SUPFAM" id="SSF57535">
    <property type="entry name" value="Complement control module/SCR domain"/>
    <property type="match status" value="6"/>
</dbReference>
<feature type="domain" description="Sushi" evidence="6">
    <location>
        <begin position="91"/>
        <end position="143"/>
    </location>
</feature>
<feature type="domain" description="Sushi" evidence="6">
    <location>
        <begin position="145"/>
        <end position="199"/>
    </location>
</feature>
<evidence type="ECO:0000256" key="3">
    <source>
        <dbReference type="ARBA" id="ARBA00023157"/>
    </source>
</evidence>
<gene>
    <name evidence="7" type="primary">105316811</name>
</gene>
<keyword evidence="2" id="KW-0677">Repeat</keyword>
<feature type="domain" description="Sushi" evidence="6">
    <location>
        <begin position="25"/>
        <end position="88"/>
    </location>
</feature>
<dbReference type="AlphaFoldDB" id="A0A1X7VW19"/>
<evidence type="ECO:0000259" key="6">
    <source>
        <dbReference type="PROSITE" id="PS50923"/>
    </source>
</evidence>
<feature type="domain" description="Sushi" evidence="6">
    <location>
        <begin position="202"/>
        <end position="256"/>
    </location>
</feature>
<sequence>MKLFLVLFLVLFAAAAVSSTRKSKPRCPRPAVPYYGYVRKGRRSSYTVSKRITIACKRGYILVGSSSIKCLQKGQLAYWHPHPPVCKELSIVCPKLPAPANGRVWNKGLKATFRCNSGFKLRGSSKRKCRSTGWTGTQPICEPKYACPTLHNPANGYVKIIKHGSKAVYKCNSGFKLRGHSKRSCKSNRWTGNQPFCQPRFPQCPRLAAPENGKVSFSKKGSKAVYECNSGFILKGSSKRFCKRNGWTGSAPTCQKPIQCPRLADPENGDVSFRQIVGSVAMYKCNKGFTLIGSEKRTCQQNGAWTGQQPTCKLVPICKHPYSPLFGSVQVKGFGIGAVAHYTCSNGYKLIGYQSIPCTAGGVWKYRAPICSPFHIYEYAEH</sequence>
<dbReference type="KEGG" id="aqu:105316811"/>
<dbReference type="Pfam" id="PF00084">
    <property type="entry name" value="Sushi"/>
    <property type="match status" value="6"/>
</dbReference>
<dbReference type="eggNOG" id="KOG4297">
    <property type="taxonomic scope" value="Eukaryota"/>
</dbReference>
<protein>
    <recommendedName>
        <fullName evidence="6">Sushi domain-containing protein</fullName>
    </recommendedName>
</protein>
<feature type="disulfide bond" evidence="4">
    <location>
        <begin position="285"/>
        <end position="312"/>
    </location>
</feature>
<evidence type="ECO:0000256" key="5">
    <source>
        <dbReference type="SAM" id="SignalP"/>
    </source>
</evidence>
<dbReference type="InterPro" id="IPR000436">
    <property type="entry name" value="Sushi_SCR_CCP_dom"/>
</dbReference>
<keyword evidence="3 4" id="KW-1015">Disulfide bond</keyword>
<dbReference type="Gene3D" id="2.10.70.10">
    <property type="entry name" value="Complement Module, domain 1"/>
    <property type="match status" value="6"/>
</dbReference>
<dbReference type="EnsemblMetazoa" id="XM_019993487.1">
    <property type="protein sequence ID" value="XP_019849046.1"/>
    <property type="gene ID" value="LOC105316811"/>
</dbReference>
<evidence type="ECO:0000313" key="7">
    <source>
        <dbReference type="EnsemblMetazoa" id="Aqu2.1.44060_001"/>
    </source>
</evidence>
<dbReference type="InterPro" id="IPR051277">
    <property type="entry name" value="SEZ6_CSMD_C4BPB_Regulators"/>
</dbReference>
<dbReference type="SMART" id="SM00032">
    <property type="entry name" value="CCP"/>
    <property type="match status" value="6"/>
</dbReference>
<dbReference type="InParanoid" id="A0A1X7VW19"/>
<dbReference type="PANTHER" id="PTHR45656:SF4">
    <property type="entry name" value="PROTEIN CBR-CLEC-78"/>
    <property type="match status" value="1"/>
</dbReference>
<feature type="chain" id="PRO_5010885623" description="Sushi domain-containing protein" evidence="5">
    <location>
        <begin position="20"/>
        <end position="382"/>
    </location>
</feature>
<reference evidence="8" key="1">
    <citation type="journal article" date="2010" name="Nature">
        <title>The Amphimedon queenslandica genome and the evolution of animal complexity.</title>
        <authorList>
            <person name="Srivastava M."/>
            <person name="Simakov O."/>
            <person name="Chapman J."/>
            <person name="Fahey B."/>
            <person name="Gauthier M.E."/>
            <person name="Mitros T."/>
            <person name="Richards G.S."/>
            <person name="Conaco C."/>
            <person name="Dacre M."/>
            <person name="Hellsten U."/>
            <person name="Larroux C."/>
            <person name="Putnam N.H."/>
            <person name="Stanke M."/>
            <person name="Adamska M."/>
            <person name="Darling A."/>
            <person name="Degnan S.M."/>
            <person name="Oakley T.H."/>
            <person name="Plachetzki D.C."/>
            <person name="Zhai Y."/>
            <person name="Adamski M."/>
            <person name="Calcino A."/>
            <person name="Cummins S.F."/>
            <person name="Goodstein D.M."/>
            <person name="Harris C."/>
            <person name="Jackson D.J."/>
            <person name="Leys S.P."/>
            <person name="Shu S."/>
            <person name="Woodcroft B.J."/>
            <person name="Vervoort M."/>
            <person name="Kosik K.S."/>
            <person name="Manning G."/>
            <person name="Degnan B.M."/>
            <person name="Rokhsar D.S."/>
        </authorList>
    </citation>
    <scope>NUCLEOTIDE SEQUENCE [LARGE SCALE GENOMIC DNA]</scope>
</reference>
<dbReference type="PROSITE" id="PS50923">
    <property type="entry name" value="SUSHI"/>
    <property type="match status" value="6"/>
</dbReference>
<feature type="disulfide bond" evidence="4">
    <location>
        <begin position="344"/>
        <end position="371"/>
    </location>
</feature>
<name>A0A1X7VW19_AMPQE</name>
<evidence type="ECO:0000256" key="2">
    <source>
        <dbReference type="ARBA" id="ARBA00022737"/>
    </source>
</evidence>
<dbReference type="Proteomes" id="UP000007879">
    <property type="component" value="Unassembled WGS sequence"/>
</dbReference>
<accession>A0A1X7VW19</accession>
<proteinExistence type="predicted"/>
<keyword evidence="4" id="KW-0768">Sushi</keyword>
<dbReference type="OMA" id="RITIACK"/>
<feature type="disulfide bond" evidence="4">
    <location>
        <begin position="27"/>
        <end position="70"/>
    </location>
</feature>
<dbReference type="OrthoDB" id="6127264at2759"/>
<comment type="caution">
    <text evidence="4">Lacks conserved residue(s) required for the propagation of feature annotation.</text>
</comment>
<feature type="domain" description="Sushi" evidence="6">
    <location>
        <begin position="316"/>
        <end position="373"/>
    </location>
</feature>
<dbReference type="STRING" id="400682.A0A1X7VW19"/>